<feature type="transmembrane region" description="Helical" evidence="7">
    <location>
        <begin position="748"/>
        <end position="768"/>
    </location>
</feature>
<feature type="domain" description="ABC3 transporter permease C-terminal" evidence="8">
    <location>
        <begin position="699"/>
        <end position="812"/>
    </location>
</feature>
<keyword evidence="3 7" id="KW-0812">Transmembrane</keyword>
<feature type="transmembrane region" description="Helical" evidence="7">
    <location>
        <begin position="400"/>
        <end position="429"/>
    </location>
</feature>
<dbReference type="PANTHER" id="PTHR30572:SF4">
    <property type="entry name" value="ABC TRANSPORTER PERMEASE YTRF"/>
    <property type="match status" value="1"/>
</dbReference>
<dbReference type="GO" id="GO:0022857">
    <property type="term" value="F:transmembrane transporter activity"/>
    <property type="evidence" value="ECO:0007669"/>
    <property type="project" value="TreeGrafter"/>
</dbReference>
<comment type="similarity">
    <text evidence="6">Belongs to the ABC-4 integral membrane protein family.</text>
</comment>
<feature type="domain" description="ABC3 transporter permease C-terminal" evidence="8">
    <location>
        <begin position="261"/>
        <end position="380"/>
    </location>
</feature>
<protein>
    <recommendedName>
        <fullName evidence="12">ABC transporter permease</fullName>
    </recommendedName>
</protein>
<evidence type="ECO:0000256" key="5">
    <source>
        <dbReference type="ARBA" id="ARBA00023136"/>
    </source>
</evidence>
<feature type="domain" description="MacB-like periplasmic core" evidence="9">
    <location>
        <begin position="17"/>
        <end position="229"/>
    </location>
</feature>
<feature type="domain" description="MacB-like periplasmic core" evidence="9">
    <location>
        <begin position="468"/>
        <end position="640"/>
    </location>
</feature>
<dbReference type="GO" id="GO:0005886">
    <property type="term" value="C:plasma membrane"/>
    <property type="evidence" value="ECO:0007669"/>
    <property type="project" value="UniProtKB-SubCell"/>
</dbReference>
<evidence type="ECO:0000259" key="9">
    <source>
        <dbReference type="Pfam" id="PF12704"/>
    </source>
</evidence>
<name>A0A160IP73_9BACL</name>
<comment type="subcellular location">
    <subcellularLocation>
        <location evidence="1">Cell membrane</location>
        <topology evidence="1">Multi-pass membrane protein</topology>
    </subcellularLocation>
</comment>
<feature type="transmembrane region" description="Helical" evidence="7">
    <location>
        <begin position="310"/>
        <end position="332"/>
    </location>
</feature>
<reference evidence="10 11" key="1">
    <citation type="submission" date="2016-04" db="EMBL/GenBank/DDBJ databases">
        <title>Complete genome sequence of Fictibacillus phosphorivorans G25-29, a strain toxic to nematodes.</title>
        <authorList>
            <person name="Zheng Z."/>
        </authorList>
    </citation>
    <scope>NUCLEOTIDE SEQUENCE [LARGE SCALE GENOMIC DNA]</scope>
    <source>
        <strain evidence="10 11">G25-29</strain>
    </source>
</reference>
<keyword evidence="11" id="KW-1185">Reference proteome</keyword>
<evidence type="ECO:0000256" key="3">
    <source>
        <dbReference type="ARBA" id="ARBA00022692"/>
    </source>
</evidence>
<dbReference type="InterPro" id="IPR050250">
    <property type="entry name" value="Macrolide_Exporter_MacB"/>
</dbReference>
<accession>A0A160IP73</accession>
<evidence type="ECO:0000313" key="11">
    <source>
        <dbReference type="Proteomes" id="UP000076623"/>
    </source>
</evidence>
<dbReference type="Proteomes" id="UP000076623">
    <property type="component" value="Chromosome"/>
</dbReference>
<dbReference type="EMBL" id="CP015378">
    <property type="protein sequence ID" value="ANC77442.1"/>
    <property type="molecule type" value="Genomic_DNA"/>
</dbReference>
<feature type="transmembrane region" description="Helical" evidence="7">
    <location>
        <begin position="255"/>
        <end position="275"/>
    </location>
</feature>
<dbReference type="RefSeq" id="WP_066395064.1">
    <property type="nucleotide sequence ID" value="NZ_CP015378.1"/>
</dbReference>
<evidence type="ECO:0000256" key="7">
    <source>
        <dbReference type="SAM" id="Phobius"/>
    </source>
</evidence>
<dbReference type="Pfam" id="PF02687">
    <property type="entry name" value="FtsX"/>
    <property type="match status" value="2"/>
</dbReference>
<keyword evidence="4 7" id="KW-1133">Transmembrane helix</keyword>
<organism evidence="10 11">
    <name type="scientific">Fictibacillus phosphorivorans</name>
    <dbReference type="NCBI Taxonomy" id="1221500"/>
    <lineage>
        <taxon>Bacteria</taxon>
        <taxon>Bacillati</taxon>
        <taxon>Bacillota</taxon>
        <taxon>Bacilli</taxon>
        <taxon>Bacillales</taxon>
        <taxon>Fictibacillaceae</taxon>
        <taxon>Fictibacillus</taxon>
    </lineage>
</organism>
<evidence type="ECO:0000259" key="8">
    <source>
        <dbReference type="Pfam" id="PF02687"/>
    </source>
</evidence>
<proteinExistence type="inferred from homology"/>
<sequence length="821" mass="91733">MLWQTSWRNLTRKKVRTLLTLLAIILGVSSMFAVISTVETAQDVTTKRLELYTGNADYSILSRENLFAEDVLAKTKDVDGVKSSLGLIHKQAYVDTGQEGLDQDQRRIRLTGLSSFNSELLSLTNVDGELNKEGVILPKSTAAIWNLSVGDSIDVNLPEGKKQTTVAAIVGDTPLLEGPTSWEDAKNKSWRALLPLDTLQEWYSLEDQVQEVRMKFDKKSTDQIVSDLERTISDDNVYLQEVVLDEKQSNQLEELYLMLYVIGGLAMFISAFILYNTLYVTIVERKNEIAVMKTIGYTPSQIKKIFLTEVLTLSVMGILIALPIGFGLGSLLQTGLFSSFQTDFDFSMKYQWALLLSIALGLLIPLVASLLPVTHASRLDIIKTLKNIPESKPKTNKLRVVLGVIMLGFGLIEHALSIFFLFFGFALLFPTLMKYTISSIKRMPLIGFEGKMACNNLLLTLNRSANMALILAFAICLGLFVSSIFTSLENNTKKDIARSFGGDIQVTTEQEITEQDVKELKNVRGVDDVYSYHETDVTWDTDKTKRQIKMVSVDPEWNEKHPLFYFDTEQEKTSIAFENGKGVLLGSFAFDEWGGKVGESIKVRVNNEVQSLKVIGKVNTNHHGGYAAFLENDRYDMIVPGSQPYHALLTVSEEGAENWIKNDLLATSPFNILEIQTMREEVIKQERAIPGVRALFNGLLFITILVSGIGIVNTLLMNVMERMRELGVMRAVAFTSSQIYKTILTEGLLIGINGIVFGIIMGVITIYLNTLTTKDEMIEFTLPFSTLLVSILMGVIVSLLAAYLPARKAVKYDLQQALKHE</sequence>
<evidence type="ECO:0000256" key="2">
    <source>
        <dbReference type="ARBA" id="ARBA00022475"/>
    </source>
</evidence>
<dbReference type="AlphaFoldDB" id="A0A160IP73"/>
<dbReference type="InterPro" id="IPR025857">
    <property type="entry name" value="MacB_PCD"/>
</dbReference>
<feature type="transmembrane region" description="Helical" evidence="7">
    <location>
        <begin position="352"/>
        <end position="373"/>
    </location>
</feature>
<evidence type="ECO:0000256" key="4">
    <source>
        <dbReference type="ARBA" id="ARBA00022989"/>
    </source>
</evidence>
<keyword evidence="2" id="KW-1003">Cell membrane</keyword>
<feature type="transmembrane region" description="Helical" evidence="7">
    <location>
        <begin position="694"/>
        <end position="716"/>
    </location>
</feature>
<evidence type="ECO:0000256" key="1">
    <source>
        <dbReference type="ARBA" id="ARBA00004651"/>
    </source>
</evidence>
<feature type="transmembrane region" description="Helical" evidence="7">
    <location>
        <begin position="780"/>
        <end position="804"/>
    </location>
</feature>
<dbReference type="Pfam" id="PF12704">
    <property type="entry name" value="MacB_PCD"/>
    <property type="match status" value="2"/>
</dbReference>
<evidence type="ECO:0000313" key="10">
    <source>
        <dbReference type="EMBL" id="ANC77442.1"/>
    </source>
</evidence>
<dbReference type="STRING" id="1221500.ABE65_011775"/>
<dbReference type="PANTHER" id="PTHR30572">
    <property type="entry name" value="MEMBRANE COMPONENT OF TRANSPORTER-RELATED"/>
    <property type="match status" value="1"/>
</dbReference>
<evidence type="ECO:0008006" key="12">
    <source>
        <dbReference type="Google" id="ProtNLM"/>
    </source>
</evidence>
<keyword evidence="5 7" id="KW-0472">Membrane</keyword>
<evidence type="ECO:0000256" key="6">
    <source>
        <dbReference type="ARBA" id="ARBA00038076"/>
    </source>
</evidence>
<dbReference type="KEGG" id="fpn:ABE65_011775"/>
<feature type="transmembrane region" description="Helical" evidence="7">
    <location>
        <begin position="467"/>
        <end position="488"/>
    </location>
</feature>
<dbReference type="InterPro" id="IPR003838">
    <property type="entry name" value="ABC3_permease_C"/>
</dbReference>
<gene>
    <name evidence="10" type="ORF">ABE65_011775</name>
</gene>